<protein>
    <submittedName>
        <fullName evidence="2">Uncharacterized protein</fullName>
    </submittedName>
</protein>
<organism evidence="2 3">
    <name type="scientific">Digitaria exilis</name>
    <dbReference type="NCBI Taxonomy" id="1010633"/>
    <lineage>
        <taxon>Eukaryota</taxon>
        <taxon>Viridiplantae</taxon>
        <taxon>Streptophyta</taxon>
        <taxon>Embryophyta</taxon>
        <taxon>Tracheophyta</taxon>
        <taxon>Spermatophyta</taxon>
        <taxon>Magnoliopsida</taxon>
        <taxon>Liliopsida</taxon>
        <taxon>Poales</taxon>
        <taxon>Poaceae</taxon>
        <taxon>PACMAD clade</taxon>
        <taxon>Panicoideae</taxon>
        <taxon>Panicodae</taxon>
        <taxon>Paniceae</taxon>
        <taxon>Anthephorinae</taxon>
        <taxon>Digitaria</taxon>
    </lineage>
</organism>
<dbReference type="AlphaFoldDB" id="A0A835BIP4"/>
<name>A0A835BIP4_9POAL</name>
<gene>
    <name evidence="2" type="ORF">HU200_035198</name>
</gene>
<evidence type="ECO:0000256" key="1">
    <source>
        <dbReference type="SAM" id="MobiDB-lite"/>
    </source>
</evidence>
<proteinExistence type="predicted"/>
<accession>A0A835BIP4</accession>
<evidence type="ECO:0000313" key="3">
    <source>
        <dbReference type="Proteomes" id="UP000636709"/>
    </source>
</evidence>
<feature type="region of interest" description="Disordered" evidence="1">
    <location>
        <begin position="141"/>
        <end position="165"/>
    </location>
</feature>
<sequence>MGNSGGMLSHLLGADDCGRRQPDLGDQEECEGVGVAGERWVVLRLPWDPKLCIAESRRCVLRWLSPGTRHVMGLAQGQLFGDVCLFHSLGIESEYPGDEAEFDANFDYCQPVESEDGGDALWQDFPPIRCWHAAPPLRHDEPRCPAPPRTQQTGGSRLPFRPSGPCTKMPLAASSAMARRPRHDDTAGAMGARLWSWSCSLTLADVSGGTAPKQTHDVLVLRVERRRPVPPPPPSTRGAALNAMPREWRGDLPPLQQWRSTSSCFSAATSALLVSLCDGRLGLVVSPS</sequence>
<dbReference type="Proteomes" id="UP000636709">
    <property type="component" value="Unassembled WGS sequence"/>
</dbReference>
<comment type="caution">
    <text evidence="2">The sequence shown here is derived from an EMBL/GenBank/DDBJ whole genome shotgun (WGS) entry which is preliminary data.</text>
</comment>
<dbReference type="EMBL" id="JACEFO010001864">
    <property type="protein sequence ID" value="KAF8698458.1"/>
    <property type="molecule type" value="Genomic_DNA"/>
</dbReference>
<evidence type="ECO:0000313" key="2">
    <source>
        <dbReference type="EMBL" id="KAF8698458.1"/>
    </source>
</evidence>
<reference evidence="2" key="1">
    <citation type="submission" date="2020-07" db="EMBL/GenBank/DDBJ databases">
        <title>Genome sequence and genetic diversity analysis of an under-domesticated orphan crop, white fonio (Digitaria exilis).</title>
        <authorList>
            <person name="Bennetzen J.L."/>
            <person name="Chen S."/>
            <person name="Ma X."/>
            <person name="Wang X."/>
            <person name="Yssel A.E.J."/>
            <person name="Chaluvadi S.R."/>
            <person name="Johnson M."/>
            <person name="Gangashetty P."/>
            <person name="Hamidou F."/>
            <person name="Sanogo M.D."/>
            <person name="Zwaenepoel A."/>
            <person name="Wallace J."/>
            <person name="Van De Peer Y."/>
            <person name="Van Deynze A."/>
        </authorList>
    </citation>
    <scope>NUCLEOTIDE SEQUENCE</scope>
    <source>
        <tissue evidence="2">Leaves</tissue>
    </source>
</reference>
<keyword evidence="3" id="KW-1185">Reference proteome</keyword>